<sequence>VLASGDVLIRTSEHSSVLISVVPSQHRSSTTITNTITDKFFVESRRIPSRPVLSGTQWFKGETIITSSQLESLLRSPSSSTSQRRESTKTAESQISASIINHNLLPFTVPTSPTSNSQDRLKQTPQDLQYTAPHRGRTHGGYDPSRYVYRQFTEGVDSIGDAVDNYVSDVNKRVQESIKGAKEDLVRGVIKSKFGV</sequence>
<protein>
    <recommendedName>
        <fullName evidence="2">Lethal giant larvae (Lgl)-like C-terminal domain-containing protein</fullName>
    </recommendedName>
</protein>
<evidence type="ECO:0000259" key="2">
    <source>
        <dbReference type="Pfam" id="PF08596"/>
    </source>
</evidence>
<reference evidence="3" key="1">
    <citation type="journal article" date="2021" name="Open Biol.">
        <title>Shared evolutionary footprints suggest mitochondrial oxidative damage underlies multiple complex I losses in fungi.</title>
        <authorList>
            <person name="Schikora-Tamarit M.A."/>
            <person name="Marcet-Houben M."/>
            <person name="Nosek J."/>
            <person name="Gabaldon T."/>
        </authorList>
    </citation>
    <scope>NUCLEOTIDE SEQUENCE</scope>
    <source>
        <strain evidence="3">CBS2887</strain>
    </source>
</reference>
<accession>A0A9P8Q493</accession>
<evidence type="ECO:0000313" key="4">
    <source>
        <dbReference type="Proteomes" id="UP000774326"/>
    </source>
</evidence>
<gene>
    <name evidence="3" type="ORF">WICPIJ_005262</name>
</gene>
<dbReference type="InterPro" id="IPR013905">
    <property type="entry name" value="Lgl_C_dom"/>
</dbReference>
<dbReference type="Proteomes" id="UP000774326">
    <property type="component" value="Unassembled WGS sequence"/>
</dbReference>
<name>A0A9P8Q493_WICPI</name>
<keyword evidence="4" id="KW-1185">Reference proteome</keyword>
<comment type="caution">
    <text evidence="3">The sequence shown here is derived from an EMBL/GenBank/DDBJ whole genome shotgun (WGS) entry which is preliminary data.</text>
</comment>
<feature type="region of interest" description="Disordered" evidence="1">
    <location>
        <begin position="70"/>
        <end position="93"/>
    </location>
</feature>
<evidence type="ECO:0000256" key="1">
    <source>
        <dbReference type="SAM" id="MobiDB-lite"/>
    </source>
</evidence>
<feature type="domain" description="Lethal giant larvae (Lgl)-like C-terminal" evidence="2">
    <location>
        <begin position="1"/>
        <end position="75"/>
    </location>
</feature>
<organism evidence="3 4">
    <name type="scientific">Wickerhamomyces pijperi</name>
    <name type="common">Yeast</name>
    <name type="synonym">Pichia pijperi</name>
    <dbReference type="NCBI Taxonomy" id="599730"/>
    <lineage>
        <taxon>Eukaryota</taxon>
        <taxon>Fungi</taxon>
        <taxon>Dikarya</taxon>
        <taxon>Ascomycota</taxon>
        <taxon>Saccharomycotina</taxon>
        <taxon>Saccharomycetes</taxon>
        <taxon>Phaffomycetales</taxon>
        <taxon>Wickerhamomycetaceae</taxon>
        <taxon>Wickerhamomyces</taxon>
    </lineage>
</organism>
<evidence type="ECO:0000313" key="3">
    <source>
        <dbReference type="EMBL" id="KAH3683768.1"/>
    </source>
</evidence>
<reference evidence="3" key="2">
    <citation type="submission" date="2021-01" db="EMBL/GenBank/DDBJ databases">
        <authorList>
            <person name="Schikora-Tamarit M.A."/>
        </authorList>
    </citation>
    <scope>NUCLEOTIDE SEQUENCE</scope>
    <source>
        <strain evidence="3">CBS2887</strain>
    </source>
</reference>
<dbReference type="Pfam" id="PF08596">
    <property type="entry name" value="Lgl_C"/>
    <property type="match status" value="1"/>
</dbReference>
<dbReference type="AlphaFoldDB" id="A0A9P8Q493"/>
<proteinExistence type="predicted"/>
<dbReference type="EMBL" id="JAEUBG010002962">
    <property type="protein sequence ID" value="KAH3683768.1"/>
    <property type="molecule type" value="Genomic_DNA"/>
</dbReference>
<feature type="non-terminal residue" evidence="3">
    <location>
        <position position="1"/>
    </location>
</feature>
<feature type="compositionally biased region" description="Low complexity" evidence="1">
    <location>
        <begin position="70"/>
        <end position="82"/>
    </location>
</feature>